<gene>
    <name evidence="2" type="ORF">BSAL_93790</name>
</gene>
<keyword evidence="3" id="KW-1185">Reference proteome</keyword>
<feature type="non-terminal residue" evidence="2">
    <location>
        <position position="179"/>
    </location>
</feature>
<dbReference type="Proteomes" id="UP000051952">
    <property type="component" value="Unassembled WGS sequence"/>
</dbReference>
<dbReference type="VEuPathDB" id="TriTrypDB:BSAL_93790"/>
<organism evidence="2 3">
    <name type="scientific">Bodo saltans</name>
    <name type="common">Flagellated protozoan</name>
    <dbReference type="NCBI Taxonomy" id="75058"/>
    <lineage>
        <taxon>Eukaryota</taxon>
        <taxon>Discoba</taxon>
        <taxon>Euglenozoa</taxon>
        <taxon>Kinetoplastea</taxon>
        <taxon>Metakinetoplastina</taxon>
        <taxon>Eubodonida</taxon>
        <taxon>Bodonidae</taxon>
        <taxon>Bodo</taxon>
    </lineage>
</organism>
<evidence type="ECO:0000256" key="1">
    <source>
        <dbReference type="SAM" id="Phobius"/>
    </source>
</evidence>
<keyword evidence="1" id="KW-0812">Transmembrane</keyword>
<name>A0A0S4JDY3_BODSA</name>
<protein>
    <submittedName>
        <fullName evidence="2">GPI-anchored surface protein, putative</fullName>
    </submittedName>
</protein>
<proteinExistence type="predicted"/>
<dbReference type="AlphaFoldDB" id="A0A0S4JDY3"/>
<dbReference type="EMBL" id="CYKH01001334">
    <property type="protein sequence ID" value="CUG86568.1"/>
    <property type="molecule type" value="Genomic_DNA"/>
</dbReference>
<reference evidence="3" key="1">
    <citation type="submission" date="2015-09" db="EMBL/GenBank/DDBJ databases">
        <authorList>
            <consortium name="Pathogen Informatics"/>
        </authorList>
    </citation>
    <scope>NUCLEOTIDE SEQUENCE [LARGE SCALE GENOMIC DNA]</scope>
    <source>
        <strain evidence="3">Lake Konstanz</strain>
    </source>
</reference>
<evidence type="ECO:0000313" key="3">
    <source>
        <dbReference type="Proteomes" id="UP000051952"/>
    </source>
</evidence>
<feature type="non-terminal residue" evidence="2">
    <location>
        <position position="1"/>
    </location>
</feature>
<keyword evidence="1" id="KW-1133">Transmembrane helix</keyword>
<evidence type="ECO:0000313" key="2">
    <source>
        <dbReference type="EMBL" id="CUG86568.1"/>
    </source>
</evidence>
<feature type="transmembrane region" description="Helical" evidence="1">
    <location>
        <begin position="47"/>
        <end position="69"/>
    </location>
</feature>
<accession>A0A0S4JDY3</accession>
<sequence length="179" mass="20563">FSTPPFAHLFFSLHRSLFVGFASEQVYVRCFCASLLLFETENDHDPIFVIFCVFNFCYYGRHFISFFLLRTRNIRKMLSTPTGGNLEEGAIAFHHRQKLMERGRVFQRLPQHNQIALWVQTHHHSAATDHCWLNVANSSSLWSMVPVPFDEINCSGGVGCRAMFEFPTPMIASIMPPST</sequence>
<keyword evidence="1" id="KW-0472">Membrane</keyword>